<reference evidence="1 2" key="1">
    <citation type="submission" date="2021-03" db="EMBL/GenBank/DDBJ databases">
        <title>Sequencing the genomes of 1000 actinobacteria strains.</title>
        <authorList>
            <person name="Klenk H.-P."/>
        </authorList>
    </citation>
    <scope>NUCLEOTIDE SEQUENCE [LARGE SCALE GENOMIC DNA]</scope>
    <source>
        <strain evidence="1 2">DSM 15797</strain>
    </source>
</reference>
<evidence type="ECO:0000313" key="1">
    <source>
        <dbReference type="EMBL" id="MBP2388305.1"/>
    </source>
</evidence>
<proteinExistence type="predicted"/>
<accession>A0ABS4XIK0</accession>
<dbReference type="EMBL" id="JAGIOF010000001">
    <property type="protein sequence ID" value="MBP2388305.1"/>
    <property type="molecule type" value="Genomic_DNA"/>
</dbReference>
<gene>
    <name evidence="1" type="ORF">JOF47_003816</name>
</gene>
<dbReference type="Proteomes" id="UP001296993">
    <property type="component" value="Unassembled WGS sequence"/>
</dbReference>
<sequence>MNELFIVRVQRSGGVAGISRAGVLELHVHDSPPEDEPWVRLANGALEQLRRLDTDDGAGQVRDAFNWFLSIDGEDHRVPDTLLTGPARQLAEHVIRTAR</sequence>
<protein>
    <submittedName>
        <fullName evidence="1">Uncharacterized protein</fullName>
    </submittedName>
</protein>
<comment type="caution">
    <text evidence="1">The sequence shown here is derived from an EMBL/GenBank/DDBJ whole genome shotgun (WGS) entry which is preliminary data.</text>
</comment>
<evidence type="ECO:0000313" key="2">
    <source>
        <dbReference type="Proteomes" id="UP001296993"/>
    </source>
</evidence>
<keyword evidence="2" id="KW-1185">Reference proteome</keyword>
<dbReference type="RefSeq" id="WP_210001200.1">
    <property type="nucleotide sequence ID" value="NZ_BAAAJY010000016.1"/>
</dbReference>
<organism evidence="1 2">
    <name type="scientific">Paeniglutamicibacter kerguelensis</name>
    <dbReference type="NCBI Taxonomy" id="254788"/>
    <lineage>
        <taxon>Bacteria</taxon>
        <taxon>Bacillati</taxon>
        <taxon>Actinomycetota</taxon>
        <taxon>Actinomycetes</taxon>
        <taxon>Micrococcales</taxon>
        <taxon>Micrococcaceae</taxon>
        <taxon>Paeniglutamicibacter</taxon>
    </lineage>
</organism>
<name>A0ABS4XIK0_9MICC</name>